<evidence type="ECO:0000313" key="4">
    <source>
        <dbReference type="Proteomes" id="UP000051442"/>
    </source>
</evidence>
<reference evidence="3 4" key="1">
    <citation type="journal article" date="2015" name="Genome Announc.">
        <title>Expanding the biotechnology potential of lactobacilli through comparative genomics of 213 strains and associated genera.</title>
        <authorList>
            <person name="Sun Z."/>
            <person name="Harris H.M."/>
            <person name="McCann A."/>
            <person name="Guo C."/>
            <person name="Argimon S."/>
            <person name="Zhang W."/>
            <person name="Yang X."/>
            <person name="Jeffery I.B."/>
            <person name="Cooney J.C."/>
            <person name="Kagawa T.F."/>
            <person name="Liu W."/>
            <person name="Song Y."/>
            <person name="Salvetti E."/>
            <person name="Wrobel A."/>
            <person name="Rasinkangas P."/>
            <person name="Parkhill J."/>
            <person name="Rea M.C."/>
            <person name="O'Sullivan O."/>
            <person name="Ritari J."/>
            <person name="Douillard F.P."/>
            <person name="Paul Ross R."/>
            <person name="Yang R."/>
            <person name="Briner A.E."/>
            <person name="Felis G.E."/>
            <person name="de Vos W.M."/>
            <person name="Barrangou R."/>
            <person name="Klaenhammer T.R."/>
            <person name="Caufield P.W."/>
            <person name="Cui Y."/>
            <person name="Zhang H."/>
            <person name="O'Toole P.W."/>
        </authorList>
    </citation>
    <scope>NUCLEOTIDE SEQUENCE [LARGE SCALE GENOMIC DNA]</scope>
    <source>
        <strain evidence="3 4">DSM 23365</strain>
    </source>
</reference>
<dbReference type="OrthoDB" id="1654031at2"/>
<sequence length="233" mass="26259">MDITFNESFAASLTNTLDTPVIGLPAEFQFGQLTKLAHPDDPIWQLKQRYDSLSTVTVASLQQAQTQLLAALKKGEPLRLWTMATADDALGFRYLCDLLQHQPGELTRINVPINQPMTNKGAIGLQTLNDLGELDPDTIPEWLPQAVPVTAAEQTAYAYDWQQLASDHQPLHVRINGQLIGATVDFYDSFLIPQLQHKRWSPTRIIGETMGRYCIAVPDWWWRYRLTALTTAN</sequence>
<protein>
    <recommendedName>
        <fullName evidence="5">DUF1835 domain-containing protein</fullName>
    </recommendedName>
</protein>
<feature type="domain" description="DUF3658" evidence="2">
    <location>
        <begin position="144"/>
        <end position="232"/>
    </location>
</feature>
<evidence type="ECO:0000259" key="2">
    <source>
        <dbReference type="Pfam" id="PF12395"/>
    </source>
</evidence>
<dbReference type="AlphaFoldDB" id="A0A0R2FNV1"/>
<dbReference type="Pfam" id="PF12395">
    <property type="entry name" value="DUF3658"/>
    <property type="match status" value="1"/>
</dbReference>
<evidence type="ECO:0008006" key="5">
    <source>
        <dbReference type="Google" id="ProtNLM"/>
    </source>
</evidence>
<dbReference type="Pfam" id="PF08874">
    <property type="entry name" value="DUF1835"/>
    <property type="match status" value="1"/>
</dbReference>
<comment type="caution">
    <text evidence="3">The sequence shown here is derived from an EMBL/GenBank/DDBJ whole genome shotgun (WGS) entry which is preliminary data.</text>
</comment>
<feature type="domain" description="DUF1835" evidence="1">
    <location>
        <begin position="2"/>
        <end position="111"/>
    </location>
</feature>
<evidence type="ECO:0000259" key="1">
    <source>
        <dbReference type="Pfam" id="PF08874"/>
    </source>
</evidence>
<dbReference type="STRING" id="1423804.FD14_GL000985"/>
<dbReference type="PATRIC" id="fig|1423804.4.peg.1059"/>
<keyword evidence="4" id="KW-1185">Reference proteome</keyword>
<evidence type="ECO:0000313" key="3">
    <source>
        <dbReference type="EMBL" id="KRN26588.1"/>
    </source>
</evidence>
<dbReference type="EMBL" id="AYZM01000016">
    <property type="protein sequence ID" value="KRN26588.1"/>
    <property type="molecule type" value="Genomic_DNA"/>
</dbReference>
<dbReference type="RefSeq" id="WP_057151589.1">
    <property type="nucleotide sequence ID" value="NZ_AYZM01000016.1"/>
</dbReference>
<organism evidence="3 4">
    <name type="scientific">Secundilactobacillus similis DSM 23365 = JCM 2765</name>
    <dbReference type="NCBI Taxonomy" id="1423804"/>
    <lineage>
        <taxon>Bacteria</taxon>
        <taxon>Bacillati</taxon>
        <taxon>Bacillota</taxon>
        <taxon>Bacilli</taxon>
        <taxon>Lactobacillales</taxon>
        <taxon>Lactobacillaceae</taxon>
        <taxon>Secundilactobacillus</taxon>
    </lineage>
</organism>
<dbReference type="InterPro" id="IPR022123">
    <property type="entry name" value="DUF3658"/>
</dbReference>
<gene>
    <name evidence="3" type="ORF">FD14_GL000985</name>
</gene>
<dbReference type="InterPro" id="IPR014973">
    <property type="entry name" value="DUF1835"/>
</dbReference>
<dbReference type="Proteomes" id="UP000051442">
    <property type="component" value="Unassembled WGS sequence"/>
</dbReference>
<accession>A0A0R2FNV1</accession>
<name>A0A0R2FNV1_9LACO</name>
<proteinExistence type="predicted"/>